<keyword evidence="3" id="KW-0808">Transferase</keyword>
<feature type="domain" description="Glycosyltransferase subfamily 4-like N-terminal" evidence="2">
    <location>
        <begin position="18"/>
        <end position="175"/>
    </location>
</feature>
<keyword evidence="4" id="KW-1185">Reference proteome</keyword>
<dbReference type="PANTHER" id="PTHR12526:SF630">
    <property type="entry name" value="GLYCOSYLTRANSFERASE"/>
    <property type="match status" value="1"/>
</dbReference>
<dbReference type="Pfam" id="PF13439">
    <property type="entry name" value="Glyco_transf_4"/>
    <property type="match status" value="1"/>
</dbReference>
<proteinExistence type="predicted"/>
<dbReference type="CDD" id="cd03811">
    <property type="entry name" value="GT4_GT28_WabH-like"/>
    <property type="match status" value="1"/>
</dbReference>
<dbReference type="OrthoDB" id="9792269at2"/>
<dbReference type="PANTHER" id="PTHR12526">
    <property type="entry name" value="GLYCOSYLTRANSFERASE"/>
    <property type="match status" value="1"/>
</dbReference>
<dbReference type="Pfam" id="PF00534">
    <property type="entry name" value="Glycos_transf_1"/>
    <property type="match status" value="1"/>
</dbReference>
<dbReference type="GO" id="GO:1901135">
    <property type="term" value="P:carbohydrate derivative metabolic process"/>
    <property type="evidence" value="ECO:0007669"/>
    <property type="project" value="UniProtKB-ARBA"/>
</dbReference>
<organism evidence="3 4">
    <name type="scientific">Vibrio xiamenensis</name>
    <dbReference type="NCBI Taxonomy" id="861298"/>
    <lineage>
        <taxon>Bacteria</taxon>
        <taxon>Pseudomonadati</taxon>
        <taxon>Pseudomonadota</taxon>
        <taxon>Gammaproteobacteria</taxon>
        <taxon>Vibrionales</taxon>
        <taxon>Vibrionaceae</taxon>
        <taxon>Vibrio</taxon>
    </lineage>
</organism>
<dbReference type="SUPFAM" id="SSF53756">
    <property type="entry name" value="UDP-Glycosyltransferase/glycogen phosphorylase"/>
    <property type="match status" value="1"/>
</dbReference>
<dbReference type="Proteomes" id="UP000198854">
    <property type="component" value="Unassembled WGS sequence"/>
</dbReference>
<accession>A0A1G8C7L2</accession>
<protein>
    <submittedName>
        <fullName evidence="3">Glycosyltransferase involved in cell wall bisynthesis</fullName>
    </submittedName>
</protein>
<dbReference type="InterPro" id="IPR028098">
    <property type="entry name" value="Glyco_trans_4-like_N"/>
</dbReference>
<sequence length="360" mass="40995">MAAKLNKVAFVIPSMGNGGAERVFRDVIINLDSECFEAHLITLVSDGQNIDSVRHLPNVHIHSIQGGKILNPVAILKMLKLLRREKFTTIISTLMQLNVILGLCKGFVSSKSKWIAREANIPSIYIKSKNYNSLFEHLYTKAMNNFDLVIAQSDDMLEDMRDSYGISTQIVKINNPSPIAEPVVYQRVIRDEQCLELVTVGRLSYQKGFERLIRTMAQVKRKFRLRIFGDGPFKADLEKVIAELGLEESVFLMGIERDHDKVYKDADCYLLSSYFEGFPNVLLEALSYGLPCIAFDAKGGINEIINQSFIGRVVNSQEEYAQTVESFERDNYSSEQIQRNGTERFNPKLIYKQYEQVLIN</sequence>
<dbReference type="STRING" id="861298.SAMN04488136_11589"/>
<evidence type="ECO:0000313" key="3">
    <source>
        <dbReference type="EMBL" id="SDH41362.1"/>
    </source>
</evidence>
<name>A0A1G8C7L2_9VIBR</name>
<evidence type="ECO:0000259" key="1">
    <source>
        <dbReference type="Pfam" id="PF00534"/>
    </source>
</evidence>
<dbReference type="GO" id="GO:0016757">
    <property type="term" value="F:glycosyltransferase activity"/>
    <property type="evidence" value="ECO:0007669"/>
    <property type="project" value="InterPro"/>
</dbReference>
<evidence type="ECO:0000313" key="4">
    <source>
        <dbReference type="Proteomes" id="UP000198854"/>
    </source>
</evidence>
<dbReference type="RefSeq" id="WP_093274800.1">
    <property type="nucleotide sequence ID" value="NZ_FNDD01000015.1"/>
</dbReference>
<gene>
    <name evidence="3" type="ORF">SAMN04488136_11589</name>
</gene>
<reference evidence="3 4" key="1">
    <citation type="submission" date="2016-10" db="EMBL/GenBank/DDBJ databases">
        <authorList>
            <person name="de Groot N.N."/>
        </authorList>
    </citation>
    <scope>NUCLEOTIDE SEQUENCE [LARGE SCALE GENOMIC DNA]</scope>
    <source>
        <strain evidence="3 4">CGMCC 1.10228</strain>
    </source>
</reference>
<feature type="domain" description="Glycosyl transferase family 1" evidence="1">
    <location>
        <begin position="196"/>
        <end position="343"/>
    </location>
</feature>
<dbReference type="EMBL" id="FNDD01000015">
    <property type="protein sequence ID" value="SDH41362.1"/>
    <property type="molecule type" value="Genomic_DNA"/>
</dbReference>
<dbReference type="AlphaFoldDB" id="A0A1G8C7L2"/>
<dbReference type="Gene3D" id="3.40.50.2000">
    <property type="entry name" value="Glycogen Phosphorylase B"/>
    <property type="match status" value="2"/>
</dbReference>
<evidence type="ECO:0000259" key="2">
    <source>
        <dbReference type="Pfam" id="PF13439"/>
    </source>
</evidence>
<dbReference type="InterPro" id="IPR001296">
    <property type="entry name" value="Glyco_trans_1"/>
</dbReference>